<protein>
    <submittedName>
        <fullName evidence="7">Homocysteine S-methyltransferase</fullName>
    </submittedName>
</protein>
<evidence type="ECO:0000313" key="7">
    <source>
        <dbReference type="EMBL" id="GAA2199097.1"/>
    </source>
</evidence>
<evidence type="ECO:0000256" key="4">
    <source>
        <dbReference type="ARBA" id="ARBA00022833"/>
    </source>
</evidence>
<dbReference type="InterPro" id="IPR017226">
    <property type="entry name" value="BHMT-like"/>
</dbReference>
<keyword evidence="1 5" id="KW-0489">Methyltransferase</keyword>
<evidence type="ECO:0000259" key="6">
    <source>
        <dbReference type="PROSITE" id="PS50970"/>
    </source>
</evidence>
<evidence type="ECO:0000256" key="5">
    <source>
        <dbReference type="PROSITE-ProRule" id="PRU00333"/>
    </source>
</evidence>
<name>A0ABP5NHK1_9MICC</name>
<dbReference type="InterPro" id="IPR036589">
    <property type="entry name" value="HCY_dom_sf"/>
</dbReference>
<dbReference type="PIRSF" id="PIRSF037505">
    <property type="entry name" value="Betaine_HMT"/>
    <property type="match status" value="1"/>
</dbReference>
<keyword evidence="2 5" id="KW-0808">Transferase</keyword>
<dbReference type="PANTHER" id="PTHR46015:SF1">
    <property type="entry name" value="HOMOCYSTEINE S-METHYLTRANSFERASE-LIKE ISOFORM 1"/>
    <property type="match status" value="1"/>
</dbReference>
<comment type="cofactor">
    <cofactor evidence="5">
        <name>Zn(2+)</name>
        <dbReference type="ChEBI" id="CHEBI:29105"/>
    </cofactor>
</comment>
<reference evidence="8" key="1">
    <citation type="journal article" date="2019" name="Int. J. Syst. Evol. Microbiol.">
        <title>The Global Catalogue of Microorganisms (GCM) 10K type strain sequencing project: providing services to taxonomists for standard genome sequencing and annotation.</title>
        <authorList>
            <consortium name="The Broad Institute Genomics Platform"/>
            <consortium name="The Broad Institute Genome Sequencing Center for Infectious Disease"/>
            <person name="Wu L."/>
            <person name="Ma J."/>
        </authorList>
    </citation>
    <scope>NUCLEOTIDE SEQUENCE [LARGE SCALE GENOMIC DNA]</scope>
    <source>
        <strain evidence="8">JCM 16034</strain>
    </source>
</reference>
<keyword evidence="3 5" id="KW-0479">Metal-binding</keyword>
<dbReference type="InterPro" id="IPR051486">
    <property type="entry name" value="Hcy_S-methyltransferase"/>
</dbReference>
<feature type="binding site" evidence="5">
    <location>
        <position position="229"/>
    </location>
    <ligand>
        <name>Zn(2+)</name>
        <dbReference type="ChEBI" id="CHEBI:29105"/>
    </ligand>
</feature>
<dbReference type="PROSITE" id="PS50970">
    <property type="entry name" value="HCY"/>
    <property type="match status" value="1"/>
</dbReference>
<organism evidence="7 8">
    <name type="scientific">Sinomonas flava</name>
    <dbReference type="NCBI Taxonomy" id="496857"/>
    <lineage>
        <taxon>Bacteria</taxon>
        <taxon>Bacillati</taxon>
        <taxon>Actinomycetota</taxon>
        <taxon>Actinomycetes</taxon>
        <taxon>Micrococcales</taxon>
        <taxon>Micrococcaceae</taxon>
        <taxon>Sinomonas</taxon>
    </lineage>
</organism>
<dbReference type="Gene3D" id="3.20.20.330">
    <property type="entry name" value="Homocysteine-binding-like domain"/>
    <property type="match status" value="1"/>
</dbReference>
<keyword evidence="8" id="KW-1185">Reference proteome</keyword>
<dbReference type="RefSeq" id="WP_344298966.1">
    <property type="nucleotide sequence ID" value="NZ_BAAAQW010000003.1"/>
</dbReference>
<dbReference type="SUPFAM" id="SSF82282">
    <property type="entry name" value="Homocysteine S-methyltransferase"/>
    <property type="match status" value="1"/>
</dbReference>
<dbReference type="EMBL" id="BAAAQW010000003">
    <property type="protein sequence ID" value="GAA2199097.1"/>
    <property type="molecule type" value="Genomic_DNA"/>
</dbReference>
<dbReference type="Proteomes" id="UP001500432">
    <property type="component" value="Unassembled WGS sequence"/>
</dbReference>
<dbReference type="PANTHER" id="PTHR46015">
    <property type="entry name" value="ZGC:172121"/>
    <property type="match status" value="1"/>
</dbReference>
<evidence type="ECO:0000256" key="1">
    <source>
        <dbReference type="ARBA" id="ARBA00022603"/>
    </source>
</evidence>
<keyword evidence="4 5" id="KW-0862">Zinc</keyword>
<feature type="binding site" evidence="5">
    <location>
        <position position="295"/>
    </location>
    <ligand>
        <name>Zn(2+)</name>
        <dbReference type="ChEBI" id="CHEBI:29105"/>
    </ligand>
</feature>
<feature type="binding site" evidence="5">
    <location>
        <position position="294"/>
    </location>
    <ligand>
        <name>Zn(2+)</name>
        <dbReference type="ChEBI" id="CHEBI:29105"/>
    </ligand>
</feature>
<accession>A0ABP5NHK1</accession>
<dbReference type="InterPro" id="IPR003726">
    <property type="entry name" value="HCY_dom"/>
</dbReference>
<gene>
    <name evidence="7" type="primary">mmuM</name>
    <name evidence="7" type="ORF">GCM10009849_14320</name>
</gene>
<dbReference type="NCBIfam" id="NF007020">
    <property type="entry name" value="PRK09485.1"/>
    <property type="match status" value="1"/>
</dbReference>
<sequence length="310" mass="32137">MEATPNPVAAALAAGEILVLDGGLATELEARGFDLADPLWSAKVLFEAPEAIEAVHLDYFRAGARVATTASYQAAPAGLTRRGLSAQEALDVVRLSVRLADSARRRRLAEQPGSPELFIAGSVGPYGAYLADGSEYRGDYRLTRGQFLAFHRPRAEALLEAGADVLACETIPSGEEVLGLADLVGELGATAWLSVTLRDAQHLSDGTPVSRLAGELAGRPGLAAVGINCVPPALASRGLAHLARSTDLPLVVYPNAGEPYDPDTKAWVAAHDAGVLASCAGEWLGLGARLVGGCCRTTPADIAALARAVQ</sequence>
<dbReference type="Pfam" id="PF02574">
    <property type="entry name" value="S-methyl_trans"/>
    <property type="match status" value="1"/>
</dbReference>
<evidence type="ECO:0000313" key="8">
    <source>
        <dbReference type="Proteomes" id="UP001500432"/>
    </source>
</evidence>
<proteinExistence type="predicted"/>
<evidence type="ECO:0000256" key="3">
    <source>
        <dbReference type="ARBA" id="ARBA00022723"/>
    </source>
</evidence>
<feature type="domain" description="Hcy-binding" evidence="6">
    <location>
        <begin position="6"/>
        <end position="309"/>
    </location>
</feature>
<evidence type="ECO:0000256" key="2">
    <source>
        <dbReference type="ARBA" id="ARBA00022679"/>
    </source>
</evidence>
<comment type="caution">
    <text evidence="7">The sequence shown here is derived from an EMBL/GenBank/DDBJ whole genome shotgun (WGS) entry which is preliminary data.</text>
</comment>